<dbReference type="Gene3D" id="1.25.40.10">
    <property type="entry name" value="Tetratricopeptide repeat domain"/>
    <property type="match status" value="2"/>
</dbReference>
<feature type="repeat" description="PPR" evidence="3">
    <location>
        <begin position="44"/>
        <end position="74"/>
    </location>
</feature>
<comment type="caution">
    <text evidence="4">The sequence shown here is derived from an EMBL/GenBank/DDBJ whole genome shotgun (WGS) entry which is preliminary data.</text>
</comment>
<dbReference type="InterPro" id="IPR011990">
    <property type="entry name" value="TPR-like_helical_dom_sf"/>
</dbReference>
<dbReference type="NCBIfam" id="TIGR00756">
    <property type="entry name" value="PPR"/>
    <property type="match status" value="3"/>
</dbReference>
<evidence type="ECO:0000256" key="1">
    <source>
        <dbReference type="ARBA" id="ARBA00007626"/>
    </source>
</evidence>
<gene>
    <name evidence="4" type="ORF">IFM89_024627</name>
</gene>
<keyword evidence="2" id="KW-0677">Repeat</keyword>
<dbReference type="PANTHER" id="PTHR46128">
    <property type="entry name" value="MITOCHONDRIAL GROUP I INTRON SPLICING FACTOR CCM1"/>
    <property type="match status" value="1"/>
</dbReference>
<name>A0A835I3W3_9MAGN</name>
<evidence type="ECO:0008006" key="6">
    <source>
        <dbReference type="Google" id="ProtNLM"/>
    </source>
</evidence>
<evidence type="ECO:0000256" key="2">
    <source>
        <dbReference type="ARBA" id="ARBA00022737"/>
    </source>
</evidence>
<protein>
    <recommendedName>
        <fullName evidence="6">Pentatricopeptide repeat-containing protein</fullName>
    </recommendedName>
</protein>
<keyword evidence="5" id="KW-1185">Reference proteome</keyword>
<feature type="repeat" description="PPR" evidence="3">
    <location>
        <begin position="78"/>
        <end position="112"/>
    </location>
</feature>
<proteinExistence type="inferred from homology"/>
<dbReference type="InterPro" id="IPR050872">
    <property type="entry name" value="PPR_P_subfamily"/>
</dbReference>
<dbReference type="OrthoDB" id="680059at2759"/>
<dbReference type="EMBL" id="JADFTS010000004">
    <property type="protein sequence ID" value="KAF9610771.1"/>
    <property type="molecule type" value="Genomic_DNA"/>
</dbReference>
<evidence type="ECO:0000313" key="5">
    <source>
        <dbReference type="Proteomes" id="UP000631114"/>
    </source>
</evidence>
<comment type="similarity">
    <text evidence="1">Belongs to the PPR family. P subfamily.</text>
</comment>
<dbReference type="PROSITE" id="PS51375">
    <property type="entry name" value="PPR"/>
    <property type="match status" value="3"/>
</dbReference>
<dbReference type="AlphaFoldDB" id="A0A835I3W3"/>
<dbReference type="Proteomes" id="UP000631114">
    <property type="component" value="Unassembled WGS sequence"/>
</dbReference>
<accession>A0A835I3W3</accession>
<evidence type="ECO:0000256" key="3">
    <source>
        <dbReference type="PROSITE-ProRule" id="PRU00708"/>
    </source>
</evidence>
<dbReference type="InterPro" id="IPR002885">
    <property type="entry name" value="PPR_rpt"/>
</dbReference>
<feature type="repeat" description="PPR" evidence="3">
    <location>
        <begin position="9"/>
        <end position="43"/>
    </location>
</feature>
<evidence type="ECO:0000313" key="4">
    <source>
        <dbReference type="EMBL" id="KAF9610771.1"/>
    </source>
</evidence>
<dbReference type="Pfam" id="PF13041">
    <property type="entry name" value="PPR_2"/>
    <property type="match status" value="2"/>
</dbReference>
<dbReference type="PANTHER" id="PTHR46128:SF211">
    <property type="entry name" value="PENTACOTRIPEPTIDE-REPEAT REGION OF PRORP DOMAIN-CONTAINING PROTEIN"/>
    <property type="match status" value="1"/>
</dbReference>
<organism evidence="4 5">
    <name type="scientific">Coptis chinensis</name>
    <dbReference type="NCBI Taxonomy" id="261450"/>
    <lineage>
        <taxon>Eukaryota</taxon>
        <taxon>Viridiplantae</taxon>
        <taxon>Streptophyta</taxon>
        <taxon>Embryophyta</taxon>
        <taxon>Tracheophyta</taxon>
        <taxon>Spermatophyta</taxon>
        <taxon>Magnoliopsida</taxon>
        <taxon>Ranunculales</taxon>
        <taxon>Ranunculaceae</taxon>
        <taxon>Coptidoideae</taxon>
        <taxon>Coptis</taxon>
    </lineage>
</organism>
<sequence>MVEKGVSPDTMVYTVVISGLCHVNRTDEAKSLLDSMKLNGVCPNIVTYNALIDGLCKVGKVDESLSLIGLLKEGFVIGLNAYGSLIDGLFRVGRFDEACEWYRTVLKENIVPDVVFYTVMIKGYSFV</sequence>
<reference evidence="4 5" key="1">
    <citation type="submission" date="2020-10" db="EMBL/GenBank/DDBJ databases">
        <title>The Coptis chinensis genome and diversification of protoberbering-type alkaloids.</title>
        <authorList>
            <person name="Wang B."/>
            <person name="Shu S."/>
            <person name="Song C."/>
            <person name="Liu Y."/>
        </authorList>
    </citation>
    <scope>NUCLEOTIDE SEQUENCE [LARGE SCALE GENOMIC DNA]</scope>
    <source>
        <strain evidence="4">HL-2020</strain>
        <tissue evidence="4">Leaf</tissue>
    </source>
</reference>